<dbReference type="Xenbase" id="XB-GENE-5785623">
    <property type="gene designation" value="puf60"/>
</dbReference>
<keyword evidence="1" id="KW-0732">Signal</keyword>
<accession>A0A803KDH3</accession>
<reference evidence="2" key="1">
    <citation type="journal article" date="2010" name="Science">
        <title>The genome of the Western clawed frog Xenopus tropicalis.</title>
        <authorList>
            <person name="Hellsten U."/>
            <person name="Harland R.M."/>
            <person name="Gilchrist M.J."/>
            <person name="Hendrix D."/>
            <person name="Jurka J."/>
            <person name="Kapitonov V."/>
            <person name="Ovcharenko I."/>
            <person name="Putnam N.H."/>
            <person name="Shu S."/>
            <person name="Taher L."/>
            <person name="Blitz I.L."/>
            <person name="Blumberg B."/>
            <person name="Dichmann D.S."/>
            <person name="Dubchak I."/>
            <person name="Amaya E."/>
            <person name="Detter J.C."/>
            <person name="Fletcher R."/>
            <person name="Gerhard D.S."/>
            <person name="Goodstein D."/>
            <person name="Graves T."/>
            <person name="Grigoriev I.V."/>
            <person name="Grimwood J."/>
            <person name="Kawashima T."/>
            <person name="Lindquist E."/>
            <person name="Lucas S.M."/>
            <person name="Mead P.E."/>
            <person name="Mitros T."/>
            <person name="Ogino H."/>
            <person name="Ohta Y."/>
            <person name="Poliakov A.V."/>
            <person name="Pollet N."/>
            <person name="Robert J."/>
            <person name="Salamov A."/>
            <person name="Sater A.K."/>
            <person name="Schmutz J."/>
            <person name="Terry A."/>
            <person name="Vize P.D."/>
            <person name="Warren W.C."/>
            <person name="Wells D."/>
            <person name="Wills A."/>
            <person name="Wilson R.K."/>
            <person name="Zimmerman L.B."/>
            <person name="Zorn A.M."/>
            <person name="Grainger R."/>
            <person name="Grammer T."/>
            <person name="Khokha M.K."/>
            <person name="Richardson P.M."/>
            <person name="Rokhsar D.S."/>
        </authorList>
    </citation>
    <scope>NUCLEOTIDE SEQUENCE [LARGE SCALE GENOMIC DNA]</scope>
    <source>
        <strain evidence="2">Nigerian</strain>
    </source>
</reference>
<dbReference type="GeneTree" id="ENSGT00940000160430"/>
<reference evidence="2" key="2">
    <citation type="submission" date="2021-03" db="UniProtKB">
        <authorList>
            <consortium name="Ensembl"/>
        </authorList>
    </citation>
    <scope>IDENTIFICATION</scope>
</reference>
<name>A0A803KDH3_XENTR</name>
<evidence type="ECO:0000313" key="2">
    <source>
        <dbReference type="Ensembl" id="ENSXETP00000118479"/>
    </source>
</evidence>
<dbReference type="AlphaFoldDB" id="A0A803KDH3"/>
<feature type="signal peptide" evidence="1">
    <location>
        <begin position="1"/>
        <end position="23"/>
    </location>
</feature>
<sequence>MWGRVHVSVFMWGHVHMCVYVGACPCECVYVGACPCECVYVGACPCECVYVGACSCECVYVGVCPSECVYVGACPCECVYVGVCSCECVYVGVCPSECVYVGACPCERVYVGACPCVCVYVGVCPSECVPVGVSIRNPAICTCLPSPDIAQDTLLEEKTKRIDALGVFASVPRKAHARIIWRNGLFPLMNFTDCRPQIFPRGLPQSQEDLHVTKTPTPEPMEVETRKIIQMNCNLERKEDRARWHLTLYLKLEDKMHRHLSCDLLPDESCESLASELVQYGFISQEDRQKMALFLEEAFHKQGASLH</sequence>
<organism evidence="2">
    <name type="scientific">Xenopus tropicalis</name>
    <name type="common">Western clawed frog</name>
    <name type="synonym">Silurana tropicalis</name>
    <dbReference type="NCBI Taxonomy" id="8364"/>
    <lineage>
        <taxon>Eukaryota</taxon>
        <taxon>Metazoa</taxon>
        <taxon>Chordata</taxon>
        <taxon>Craniata</taxon>
        <taxon>Vertebrata</taxon>
        <taxon>Euteleostomi</taxon>
        <taxon>Amphibia</taxon>
        <taxon>Batrachia</taxon>
        <taxon>Anura</taxon>
        <taxon>Pipoidea</taxon>
        <taxon>Pipidae</taxon>
        <taxon>Xenopodinae</taxon>
        <taxon>Xenopus</taxon>
        <taxon>Silurana</taxon>
    </lineage>
</organism>
<feature type="chain" id="PRO_5030922897" evidence="1">
    <location>
        <begin position="24"/>
        <end position="307"/>
    </location>
</feature>
<gene>
    <name evidence="2" type="primary">puf60</name>
</gene>
<dbReference type="Bgee" id="ENSXETG00000012469">
    <property type="expression patterns" value="Expressed in neurula embryo and 14 other cell types or tissues"/>
</dbReference>
<protein>
    <submittedName>
        <fullName evidence="2">Poly(U)-binding-splicing factor 60KDa</fullName>
    </submittedName>
</protein>
<dbReference type="Ensembl" id="ENSXETT00000114111">
    <property type="protein sequence ID" value="ENSXETP00000118479"/>
    <property type="gene ID" value="ENSXETG00000012469"/>
</dbReference>
<evidence type="ECO:0000256" key="1">
    <source>
        <dbReference type="SAM" id="SignalP"/>
    </source>
</evidence>
<proteinExistence type="predicted"/>